<feature type="signal peptide" evidence="1">
    <location>
        <begin position="1"/>
        <end position="22"/>
    </location>
</feature>
<dbReference type="Proteomes" id="UP000189981">
    <property type="component" value="Unassembled WGS sequence"/>
</dbReference>
<keyword evidence="1" id="KW-0732">Signal</keyword>
<dbReference type="OrthoDB" id="680837at2"/>
<organism evidence="2 3">
    <name type="scientific">Daejeonella lutea</name>
    <dbReference type="NCBI Taxonomy" id="572036"/>
    <lineage>
        <taxon>Bacteria</taxon>
        <taxon>Pseudomonadati</taxon>
        <taxon>Bacteroidota</taxon>
        <taxon>Sphingobacteriia</taxon>
        <taxon>Sphingobacteriales</taxon>
        <taxon>Sphingobacteriaceae</taxon>
        <taxon>Daejeonella</taxon>
    </lineage>
</organism>
<evidence type="ECO:0000313" key="2">
    <source>
        <dbReference type="EMBL" id="SKB63267.1"/>
    </source>
</evidence>
<dbReference type="AlphaFoldDB" id="A0A1T5CV72"/>
<gene>
    <name evidence="2" type="ORF">SAMN05661099_1906</name>
</gene>
<reference evidence="3" key="1">
    <citation type="submission" date="2017-02" db="EMBL/GenBank/DDBJ databases">
        <authorList>
            <person name="Varghese N."/>
            <person name="Submissions S."/>
        </authorList>
    </citation>
    <scope>NUCLEOTIDE SEQUENCE [LARGE SCALE GENOMIC DNA]</scope>
    <source>
        <strain evidence="3">DSM 22385</strain>
    </source>
</reference>
<dbReference type="EMBL" id="FUYR01000002">
    <property type="protein sequence ID" value="SKB63267.1"/>
    <property type="molecule type" value="Genomic_DNA"/>
</dbReference>
<evidence type="ECO:0000256" key="1">
    <source>
        <dbReference type="SAM" id="SignalP"/>
    </source>
</evidence>
<keyword evidence="3" id="KW-1185">Reference proteome</keyword>
<accession>A0A1T5CV72</accession>
<name>A0A1T5CV72_9SPHI</name>
<proteinExistence type="predicted"/>
<dbReference type="RefSeq" id="WP_079702456.1">
    <property type="nucleotide sequence ID" value="NZ_FUYR01000002.1"/>
</dbReference>
<feature type="chain" id="PRO_5013092177" evidence="1">
    <location>
        <begin position="23"/>
        <end position="222"/>
    </location>
</feature>
<evidence type="ECO:0000313" key="3">
    <source>
        <dbReference type="Proteomes" id="UP000189981"/>
    </source>
</evidence>
<protein>
    <submittedName>
        <fullName evidence="2">Uncharacterized protein</fullName>
    </submittedName>
</protein>
<sequence length="222" mass="25125">MLKLFYSSIIFCFLFATNINFASAQYTEDFRAKTVLEKTYTDVKGSPYLLDNWSLGIVKMASGSSYKDMSLKYDQVTGELIFQDKSGKSLGFADPIAEFKIIGNNNAFRIFRSGFKATDNNSDKYFYEVLYDGGTILLKDPKKNIVEHRAYNSSTAVKSIVETPAYYVVVNGQLIKFKKDKKALLAALPNSDKLESYIQDNKLNVKDDTDLAKVVLYYDSIK</sequence>